<comment type="caution">
    <text evidence="2">The sequence shown here is derived from an EMBL/GenBank/DDBJ whole genome shotgun (WGS) entry which is preliminary data.</text>
</comment>
<dbReference type="EMBL" id="CAKLPX010000002">
    <property type="protein sequence ID" value="CAH0991928.1"/>
    <property type="molecule type" value="Genomic_DNA"/>
</dbReference>
<keyword evidence="1" id="KW-0732">Signal</keyword>
<evidence type="ECO:0000256" key="1">
    <source>
        <dbReference type="SAM" id="SignalP"/>
    </source>
</evidence>
<keyword evidence="3" id="KW-1185">Reference proteome</keyword>
<evidence type="ECO:0008006" key="4">
    <source>
        <dbReference type="Google" id="ProtNLM"/>
    </source>
</evidence>
<feature type="chain" id="PRO_5045980236" description="Porin" evidence="1">
    <location>
        <begin position="20"/>
        <end position="281"/>
    </location>
</feature>
<proteinExistence type="predicted"/>
<accession>A0ABN8EJS8</accession>
<dbReference type="Proteomes" id="UP000838100">
    <property type="component" value="Unassembled WGS sequence"/>
</dbReference>
<name>A0ABN8EJS8_9GAMM</name>
<organism evidence="2 3">
    <name type="scientific">Sinobacterium norvegicum</name>
    <dbReference type="NCBI Taxonomy" id="1641715"/>
    <lineage>
        <taxon>Bacteria</taxon>
        <taxon>Pseudomonadati</taxon>
        <taxon>Pseudomonadota</taxon>
        <taxon>Gammaproteobacteria</taxon>
        <taxon>Cellvibrionales</taxon>
        <taxon>Spongiibacteraceae</taxon>
        <taxon>Sinobacterium</taxon>
    </lineage>
</organism>
<reference evidence="2" key="1">
    <citation type="submission" date="2021-12" db="EMBL/GenBank/DDBJ databases">
        <authorList>
            <person name="Rodrigo-Torres L."/>
            <person name="Arahal R. D."/>
            <person name="Lucena T."/>
        </authorList>
    </citation>
    <scope>NUCLEOTIDE SEQUENCE</scope>
    <source>
        <strain evidence="2">CECT 8267</strain>
    </source>
</reference>
<sequence>MKKTIIALCVAATMPLAYAETVSVDLDLEEVSELNDAPDPGDHTKVSTMVGATYGVQGAGEGNNQMVEFVGQMSGAKDSGNLFLALGQVTGREGASGEDSSFELSKLRGRYFEVTQTGSELFPMAGISLDYIETGMTDGLTERLVAVGGVVRATTPADNWLAFPIVAAVYAQNDDSLSGLPKGYVDSNAWGMQVNLMNSIYLHENGTHIQINPQYTSLDMGGQLGTVNTLQLDMALQAPLSKDRKHWGKITYTEFFDDAARNSIHHNDQVREIKFTYNYFM</sequence>
<evidence type="ECO:0000313" key="2">
    <source>
        <dbReference type="EMBL" id="CAH0991928.1"/>
    </source>
</evidence>
<gene>
    <name evidence="2" type="ORF">SIN8267_02043</name>
</gene>
<feature type="signal peptide" evidence="1">
    <location>
        <begin position="1"/>
        <end position="19"/>
    </location>
</feature>
<evidence type="ECO:0000313" key="3">
    <source>
        <dbReference type="Proteomes" id="UP000838100"/>
    </source>
</evidence>
<protein>
    <recommendedName>
        <fullName evidence="4">Porin</fullName>
    </recommendedName>
</protein>
<dbReference type="RefSeq" id="WP_237444627.1">
    <property type="nucleotide sequence ID" value="NZ_CAKLPX010000002.1"/>
</dbReference>